<comment type="caution">
    <text evidence="1">The sequence shown here is derived from an EMBL/GenBank/DDBJ whole genome shotgun (WGS) entry which is preliminary data.</text>
</comment>
<dbReference type="Proteomes" id="UP000323946">
    <property type="component" value="Unassembled WGS sequence"/>
</dbReference>
<name>A0A5M7BMY7_SACHI</name>
<dbReference type="OrthoDB" id="3694433at2"/>
<organism evidence="1 2">
    <name type="scientific">Saccharopolyspora hirsuta</name>
    <dbReference type="NCBI Taxonomy" id="1837"/>
    <lineage>
        <taxon>Bacteria</taxon>
        <taxon>Bacillati</taxon>
        <taxon>Actinomycetota</taxon>
        <taxon>Actinomycetes</taxon>
        <taxon>Pseudonocardiales</taxon>
        <taxon>Pseudonocardiaceae</taxon>
        <taxon>Saccharopolyspora</taxon>
    </lineage>
</organism>
<dbReference type="AlphaFoldDB" id="A0A5M7BMY7"/>
<accession>A0A5M7BMY7</accession>
<keyword evidence="2" id="KW-1185">Reference proteome</keyword>
<dbReference type="EMBL" id="VWPH01000015">
    <property type="protein sequence ID" value="KAA5828491.1"/>
    <property type="molecule type" value="Genomic_DNA"/>
</dbReference>
<evidence type="ECO:0000313" key="2">
    <source>
        <dbReference type="Proteomes" id="UP000323946"/>
    </source>
</evidence>
<reference evidence="1 2" key="1">
    <citation type="submission" date="2019-09" db="EMBL/GenBank/DDBJ databases">
        <title>Draft genome sequence of the thermophilic Saccharopolyspora hirsuta VKM Ac-666T.</title>
        <authorList>
            <person name="Lobastova T.G."/>
            <person name="Fokina V."/>
            <person name="Bragin E.Y."/>
            <person name="Shtratnikova V.Y."/>
            <person name="Starodumova I.P."/>
            <person name="Tarlachkov S.V."/>
            <person name="Donova M.V."/>
        </authorList>
    </citation>
    <scope>NUCLEOTIDE SEQUENCE [LARGE SCALE GENOMIC DNA]</scope>
    <source>
        <strain evidence="1 2">VKM Ac-666</strain>
    </source>
</reference>
<evidence type="ECO:0000313" key="1">
    <source>
        <dbReference type="EMBL" id="KAA5828491.1"/>
    </source>
</evidence>
<proteinExistence type="predicted"/>
<gene>
    <name evidence="1" type="ORF">F1721_28870</name>
</gene>
<sequence length="75" mass="8275">MAALQELARENAPRVFALCEEVGDRQDGHVEYWGMAFDDGADVVSASGQLRASFQSAEAALDRLSRRANLHLVWV</sequence>
<protein>
    <submittedName>
        <fullName evidence="1">Uncharacterized protein</fullName>
    </submittedName>
</protein>